<dbReference type="EMBL" id="KF900413">
    <property type="protein sequence ID" value="AIE94091.1"/>
    <property type="molecule type" value="Genomic_DNA"/>
</dbReference>
<accession>A0A075FXA3</accession>
<dbReference type="Pfam" id="PF01458">
    <property type="entry name" value="SUFBD_core"/>
    <property type="match status" value="1"/>
</dbReference>
<evidence type="ECO:0000259" key="1">
    <source>
        <dbReference type="Pfam" id="PF01458"/>
    </source>
</evidence>
<dbReference type="InterPro" id="IPR000825">
    <property type="entry name" value="SUF_FeS_clus_asmbl_SufBD_core"/>
</dbReference>
<evidence type="ECO:0000313" key="2">
    <source>
        <dbReference type="EMBL" id="AIE94091.1"/>
    </source>
</evidence>
<dbReference type="PANTHER" id="PTHR43575:SF1">
    <property type="entry name" value="PROTEIN ABCI7, CHLOROPLASTIC"/>
    <property type="match status" value="1"/>
</dbReference>
<feature type="domain" description="SUF system FeS cluster assembly SufBD core" evidence="1">
    <location>
        <begin position="115"/>
        <end position="337"/>
    </location>
</feature>
<gene>
    <name evidence="2" type="primary">sufD</name>
</gene>
<dbReference type="AlphaFoldDB" id="A0A075FXA3"/>
<dbReference type="SUPFAM" id="SSF101960">
    <property type="entry name" value="Stabilizer of iron transporter SufD"/>
    <property type="match status" value="1"/>
</dbReference>
<reference evidence="2" key="1">
    <citation type="journal article" date="2014" name="Genome Biol. Evol.">
        <title>Pangenome evidence for extensive interdomain horizontal transfer affecting lineage core and shell genes in uncultured planktonic thaumarchaeota and euryarchaeota.</title>
        <authorList>
            <person name="Deschamps P."/>
            <person name="Zivanovic Y."/>
            <person name="Moreira D."/>
            <person name="Rodriguez-Valera F."/>
            <person name="Lopez-Garcia P."/>
        </authorList>
    </citation>
    <scope>NUCLEOTIDE SEQUENCE</scope>
</reference>
<proteinExistence type="predicted"/>
<dbReference type="InterPro" id="IPR037284">
    <property type="entry name" value="SUF_FeS_clus_asmbl_SufBD_sf"/>
</dbReference>
<protein>
    <submittedName>
        <fullName evidence="2">FeS assembly protein (SufD)</fullName>
    </submittedName>
</protein>
<organism evidence="2">
    <name type="scientific">uncultured marine group II/III euryarchaeote AD1000_43_D04</name>
    <dbReference type="NCBI Taxonomy" id="1457771"/>
    <lineage>
        <taxon>Archaea</taxon>
        <taxon>Methanobacteriati</taxon>
        <taxon>Methanobacteriota</taxon>
        <taxon>environmental samples</taxon>
    </lineage>
</organism>
<name>A0A075FXA3_9EURY</name>
<dbReference type="GO" id="GO:0016226">
    <property type="term" value="P:iron-sulfur cluster assembly"/>
    <property type="evidence" value="ECO:0007669"/>
    <property type="project" value="InterPro"/>
</dbReference>
<dbReference type="InterPro" id="IPR055346">
    <property type="entry name" value="Fe-S_cluster_assembly_SufBD"/>
</dbReference>
<dbReference type="PANTHER" id="PTHR43575">
    <property type="entry name" value="PROTEIN ABCI7, CHLOROPLASTIC"/>
    <property type="match status" value="1"/>
</dbReference>
<sequence length="367" mass="38960">MDPATEYQSLDEPGRANHLWRYTPWRRVHPTGDVSGIPEMGSPVVGLIGFDGGPAPDGISIQQGIVSDTIMPGSDALTGSFLRAVAAGSSWTLRVESGFSSEHPIILDVDVGDSASVLHLCLDVGRLSELELVTRVRGSGEWFGMLRTGGVGDGGSLNDVVVSLMDKGTLLRVDSINVGRDAQVRAGTVSSGSDRTKADLRYRMAETGGNLRVLGSILSAGSMHLDHHVEIHHDAPETFSRLSWHSACDGDSRTVGTGMLRVADGSTGADASQLFHNLLLSKDAEADSIPELEVLEHEVVGCGHGTANGPIDEDQVFYLESRGLDPSEARGALIAAFLNSTLSEMGSESLHDWLVGLLNSELRELDA</sequence>